<dbReference type="Gene3D" id="3.40.50.300">
    <property type="entry name" value="P-loop containing nucleotide triphosphate hydrolases"/>
    <property type="match status" value="1"/>
</dbReference>
<dbReference type="InterPro" id="IPR006073">
    <property type="entry name" value="GTP-bd"/>
</dbReference>
<evidence type="ECO:0000256" key="4">
    <source>
        <dbReference type="ARBA" id="ARBA00022741"/>
    </source>
</evidence>
<comment type="similarity">
    <text evidence="1 8">Belongs to the TRAFAC class OBG-HflX-like GTPase superfamily. OBG GTPase family.</text>
</comment>
<dbReference type="PROSITE" id="PS51710">
    <property type="entry name" value="G_OBG"/>
    <property type="match status" value="1"/>
</dbReference>
<dbReference type="NCBIfam" id="NF008955">
    <property type="entry name" value="PRK12297.1"/>
    <property type="match status" value="1"/>
</dbReference>
<keyword evidence="4 8" id="KW-0547">Nucleotide-binding</keyword>
<organism evidence="11 12">
    <name type="scientific">Acidiphilium rubrum</name>
    <dbReference type="NCBI Taxonomy" id="526"/>
    <lineage>
        <taxon>Bacteria</taxon>
        <taxon>Pseudomonadati</taxon>
        <taxon>Pseudomonadota</taxon>
        <taxon>Alphaproteobacteria</taxon>
        <taxon>Acetobacterales</taxon>
        <taxon>Acidocellaceae</taxon>
        <taxon>Acidiphilium</taxon>
    </lineage>
</organism>
<evidence type="ECO:0000256" key="2">
    <source>
        <dbReference type="ARBA" id="ARBA00022490"/>
    </source>
</evidence>
<dbReference type="NCBIfam" id="NF008956">
    <property type="entry name" value="PRK12299.1"/>
    <property type="match status" value="1"/>
</dbReference>
<feature type="binding site" evidence="8">
    <location>
        <position position="173"/>
    </location>
    <ligand>
        <name>Mg(2+)</name>
        <dbReference type="ChEBI" id="CHEBI:18420"/>
    </ligand>
</feature>
<dbReference type="EC" id="3.6.5.-" evidence="8"/>
<keyword evidence="6 8" id="KW-0460">Magnesium</keyword>
<dbReference type="NCBIfam" id="TIGR02729">
    <property type="entry name" value="Obg_CgtA"/>
    <property type="match status" value="1"/>
</dbReference>
<comment type="subcellular location">
    <subcellularLocation>
        <location evidence="8">Cytoplasm</location>
    </subcellularLocation>
</comment>
<evidence type="ECO:0000256" key="6">
    <source>
        <dbReference type="ARBA" id="ARBA00022842"/>
    </source>
</evidence>
<evidence type="ECO:0000256" key="5">
    <source>
        <dbReference type="ARBA" id="ARBA00022801"/>
    </source>
</evidence>
<dbReference type="PROSITE" id="PS51883">
    <property type="entry name" value="OBG"/>
    <property type="match status" value="1"/>
</dbReference>
<dbReference type="PROSITE" id="PS00905">
    <property type="entry name" value="GTP1_OBG"/>
    <property type="match status" value="1"/>
</dbReference>
<evidence type="ECO:0000256" key="1">
    <source>
        <dbReference type="ARBA" id="ARBA00007699"/>
    </source>
</evidence>
<name>A0A8G2CK78_ACIRU</name>
<evidence type="ECO:0000256" key="7">
    <source>
        <dbReference type="ARBA" id="ARBA00023134"/>
    </source>
</evidence>
<feature type="binding site" evidence="8">
    <location>
        <begin position="191"/>
        <end position="195"/>
    </location>
    <ligand>
        <name>GTP</name>
        <dbReference type="ChEBI" id="CHEBI:37565"/>
    </ligand>
</feature>
<dbReference type="EMBL" id="FTNE01000008">
    <property type="protein sequence ID" value="SIQ70493.1"/>
    <property type="molecule type" value="Genomic_DNA"/>
</dbReference>
<dbReference type="PRINTS" id="PR00326">
    <property type="entry name" value="GTP1OBG"/>
</dbReference>
<feature type="domain" description="OBG-type G" evidence="9">
    <location>
        <begin position="160"/>
        <end position="328"/>
    </location>
</feature>
<dbReference type="FunFam" id="2.70.210.12:FF:000001">
    <property type="entry name" value="GTPase Obg"/>
    <property type="match status" value="1"/>
</dbReference>
<dbReference type="InterPro" id="IPR014100">
    <property type="entry name" value="GTP-bd_Obg/CgtA"/>
</dbReference>
<feature type="binding site" evidence="8">
    <location>
        <begin position="280"/>
        <end position="283"/>
    </location>
    <ligand>
        <name>GTP</name>
        <dbReference type="ChEBI" id="CHEBI:37565"/>
    </ligand>
</feature>
<dbReference type="InterPro" id="IPR027417">
    <property type="entry name" value="P-loop_NTPase"/>
</dbReference>
<dbReference type="PIRSF" id="PIRSF002401">
    <property type="entry name" value="GTP_bd_Obg/CgtA"/>
    <property type="match status" value="1"/>
</dbReference>
<dbReference type="RefSeq" id="WP_029310666.1">
    <property type="nucleotide sequence ID" value="NZ_FTNE01000008.1"/>
</dbReference>
<evidence type="ECO:0000259" key="9">
    <source>
        <dbReference type="PROSITE" id="PS51710"/>
    </source>
</evidence>
<feature type="binding site" evidence="8">
    <location>
        <begin position="213"/>
        <end position="216"/>
    </location>
    <ligand>
        <name>GTP</name>
        <dbReference type="ChEBI" id="CHEBI:37565"/>
    </ligand>
</feature>
<proteinExistence type="inferred from homology"/>
<comment type="subunit">
    <text evidence="8">Monomer.</text>
</comment>
<dbReference type="SUPFAM" id="SSF52540">
    <property type="entry name" value="P-loop containing nucleoside triphosphate hydrolases"/>
    <property type="match status" value="1"/>
</dbReference>
<reference evidence="11 12" key="1">
    <citation type="submission" date="2017-01" db="EMBL/GenBank/DDBJ databases">
        <authorList>
            <person name="Varghese N."/>
            <person name="Submissions S."/>
        </authorList>
    </citation>
    <scope>NUCLEOTIDE SEQUENCE [LARGE SCALE GENOMIC DNA]</scope>
    <source>
        <strain evidence="11 12">ATCC 35905</strain>
    </source>
</reference>
<keyword evidence="5 8" id="KW-0378">Hydrolase</keyword>
<dbReference type="GO" id="GO:0000287">
    <property type="term" value="F:magnesium ion binding"/>
    <property type="evidence" value="ECO:0007669"/>
    <property type="project" value="InterPro"/>
</dbReference>
<dbReference type="InterPro" id="IPR045086">
    <property type="entry name" value="OBG_GTPase"/>
</dbReference>
<keyword evidence="12" id="KW-1185">Reference proteome</keyword>
<dbReference type="GO" id="GO:0005525">
    <property type="term" value="F:GTP binding"/>
    <property type="evidence" value="ECO:0007669"/>
    <property type="project" value="UniProtKB-UniRule"/>
</dbReference>
<keyword evidence="7 8" id="KW-0342">GTP-binding</keyword>
<feature type="binding site" evidence="8">
    <location>
        <begin position="166"/>
        <end position="173"/>
    </location>
    <ligand>
        <name>GTP</name>
        <dbReference type="ChEBI" id="CHEBI:37565"/>
    </ligand>
</feature>
<dbReference type="GO" id="GO:0043022">
    <property type="term" value="F:ribosome binding"/>
    <property type="evidence" value="ECO:0007669"/>
    <property type="project" value="UniProtKB-ARBA"/>
</dbReference>
<dbReference type="Gene3D" id="2.70.210.12">
    <property type="entry name" value="GTP1/OBG domain"/>
    <property type="match status" value="1"/>
</dbReference>
<dbReference type="AlphaFoldDB" id="A0A8G2CK78"/>
<dbReference type="InterPro" id="IPR031167">
    <property type="entry name" value="G_OBG"/>
</dbReference>
<gene>
    <name evidence="8" type="primary">obg</name>
    <name evidence="11" type="ORF">SAMN05421828_10856</name>
</gene>
<dbReference type="GO" id="GO:0003924">
    <property type="term" value="F:GTPase activity"/>
    <property type="evidence" value="ECO:0007669"/>
    <property type="project" value="UniProtKB-UniRule"/>
</dbReference>
<keyword evidence="3 8" id="KW-0479">Metal-binding</keyword>
<dbReference type="InterPro" id="IPR036726">
    <property type="entry name" value="GTP1_OBG_dom_sf"/>
</dbReference>
<dbReference type="HAMAP" id="MF_01454">
    <property type="entry name" value="GTPase_Obg"/>
    <property type="match status" value="1"/>
</dbReference>
<sequence>MKFLDQAKIYLRSGDGGNGVVAFRREKYIEFGGPDGGNGGRGGDIVFEAVENLNTLLDFRYTQHFRARKGGNGAGRDCTGAAAPTMLIKVPIGTQIFDDDRETLLADLDKPGMRIVFLRGGDGGHGNAMFKTSTNRAPRRADPGWPGEERWVWLRLKLIADAGLVGLPNAGKSTFLAAASAARPKIADYPFTTLHPQLGVVRLSMTEEFVLADIPGLIEGAHDGAGLGDRFLGHVERCAALIHLIDGAAGHVVDAWRTIRGELDAYGGGLNTKPELIVLNKMDAMSPREISSRKAALAKASGAPVMVMSAAAQMGVDEVLRAVFNMVLENRK</sequence>
<dbReference type="GO" id="GO:0005737">
    <property type="term" value="C:cytoplasm"/>
    <property type="evidence" value="ECO:0007669"/>
    <property type="project" value="UniProtKB-SubCell"/>
</dbReference>
<dbReference type="SUPFAM" id="SSF82051">
    <property type="entry name" value="Obg GTP-binding protein N-terminal domain"/>
    <property type="match status" value="1"/>
</dbReference>
<feature type="binding site" evidence="8">
    <location>
        <begin position="309"/>
        <end position="311"/>
    </location>
    <ligand>
        <name>GTP</name>
        <dbReference type="ChEBI" id="CHEBI:37565"/>
    </ligand>
</feature>
<comment type="caution">
    <text evidence="11">The sequence shown here is derived from an EMBL/GenBank/DDBJ whole genome shotgun (WGS) entry which is preliminary data.</text>
</comment>
<dbReference type="OrthoDB" id="9807318at2"/>
<evidence type="ECO:0000256" key="3">
    <source>
        <dbReference type="ARBA" id="ARBA00022723"/>
    </source>
</evidence>
<evidence type="ECO:0000259" key="10">
    <source>
        <dbReference type="PROSITE" id="PS51883"/>
    </source>
</evidence>
<comment type="cofactor">
    <cofactor evidence="8">
        <name>Mg(2+)</name>
        <dbReference type="ChEBI" id="CHEBI:18420"/>
    </cofactor>
</comment>
<dbReference type="PANTHER" id="PTHR11702">
    <property type="entry name" value="DEVELOPMENTALLY REGULATED GTP-BINDING PROTEIN-RELATED"/>
    <property type="match status" value="1"/>
</dbReference>
<dbReference type="Pfam" id="PF01926">
    <property type="entry name" value="MMR_HSR1"/>
    <property type="match status" value="1"/>
</dbReference>
<evidence type="ECO:0000313" key="12">
    <source>
        <dbReference type="Proteomes" id="UP000186308"/>
    </source>
</evidence>
<dbReference type="GO" id="GO:0042254">
    <property type="term" value="P:ribosome biogenesis"/>
    <property type="evidence" value="ECO:0007669"/>
    <property type="project" value="UniProtKB-UniRule"/>
</dbReference>
<comment type="function">
    <text evidence="8">An essential GTPase which binds GTP, GDP and possibly (p)ppGpp with moderate affinity, with high nucleotide exchange rates and a fairly low GTP hydrolysis rate. Plays a role in control of the cell cycle, stress response, ribosome biogenesis and in those bacteria that undergo differentiation, in morphogenesis control.</text>
</comment>
<protein>
    <recommendedName>
        <fullName evidence="8">GTPase Obg</fullName>
        <ecNumber evidence="8">3.6.5.-</ecNumber>
    </recommendedName>
    <alternativeName>
        <fullName evidence="8">GTP-binding protein Obg</fullName>
    </alternativeName>
</protein>
<evidence type="ECO:0000256" key="8">
    <source>
        <dbReference type="HAMAP-Rule" id="MF_01454"/>
    </source>
</evidence>
<dbReference type="Proteomes" id="UP000186308">
    <property type="component" value="Unassembled WGS sequence"/>
</dbReference>
<keyword evidence="2 8" id="KW-0963">Cytoplasm</keyword>
<dbReference type="InterPro" id="IPR006169">
    <property type="entry name" value="GTP1_OBG_dom"/>
</dbReference>
<accession>A0A8G2CK78</accession>
<dbReference type="InterPro" id="IPR006074">
    <property type="entry name" value="GTP1-OBG_CS"/>
</dbReference>
<dbReference type="Pfam" id="PF01018">
    <property type="entry name" value="GTP1_OBG"/>
    <property type="match status" value="1"/>
</dbReference>
<feature type="binding site" evidence="8">
    <location>
        <position position="193"/>
    </location>
    <ligand>
        <name>Mg(2+)</name>
        <dbReference type="ChEBI" id="CHEBI:18420"/>
    </ligand>
</feature>
<dbReference type="CDD" id="cd01898">
    <property type="entry name" value="Obg"/>
    <property type="match status" value="1"/>
</dbReference>
<feature type="domain" description="Obg" evidence="10">
    <location>
        <begin position="1"/>
        <end position="159"/>
    </location>
</feature>
<evidence type="ECO:0000313" key="11">
    <source>
        <dbReference type="EMBL" id="SIQ70493.1"/>
    </source>
</evidence>
<dbReference type="PANTHER" id="PTHR11702:SF31">
    <property type="entry name" value="MITOCHONDRIAL RIBOSOME-ASSOCIATED GTPASE 2"/>
    <property type="match status" value="1"/>
</dbReference>